<dbReference type="STRING" id="311180.SAMN04488050_107117"/>
<sequence>MSRPPISVRRAGALDARPMAELLNEVIAQGGTTAMTAPVTGIDLRDWMRTPKSIWHVAECGAEDESGALLGFQWVEPHPQHGESVAQIASFARVGRTGIGTGSALFEATRAACARAGYFWINAEIRADNEGGLIYYQSRGFETYGHIRGYRLGDGSTVDKVLKRYDL</sequence>
<dbReference type="InterPro" id="IPR000182">
    <property type="entry name" value="GNAT_dom"/>
</dbReference>
<feature type="domain" description="N-acetyltransferase" evidence="1">
    <location>
        <begin position="6"/>
        <end position="167"/>
    </location>
</feature>
<evidence type="ECO:0000313" key="2">
    <source>
        <dbReference type="EMBL" id="SFS95938.1"/>
    </source>
</evidence>
<keyword evidence="3" id="KW-1185">Reference proteome</keyword>
<evidence type="ECO:0000259" key="1">
    <source>
        <dbReference type="PROSITE" id="PS51186"/>
    </source>
</evidence>
<dbReference type="EMBL" id="FOZW01000007">
    <property type="protein sequence ID" value="SFS95938.1"/>
    <property type="molecule type" value="Genomic_DNA"/>
</dbReference>
<dbReference type="GO" id="GO:0016747">
    <property type="term" value="F:acyltransferase activity, transferring groups other than amino-acyl groups"/>
    <property type="evidence" value="ECO:0007669"/>
    <property type="project" value="InterPro"/>
</dbReference>
<keyword evidence="2" id="KW-0012">Acyltransferase</keyword>
<accession>A0A1I6U3J0</accession>
<gene>
    <name evidence="2" type="ORF">SAMN04488050_107117</name>
</gene>
<dbReference type="Gene3D" id="3.40.630.30">
    <property type="match status" value="1"/>
</dbReference>
<organism evidence="2 3">
    <name type="scientific">Alloyangia pacifica</name>
    <dbReference type="NCBI Taxonomy" id="311180"/>
    <lineage>
        <taxon>Bacteria</taxon>
        <taxon>Pseudomonadati</taxon>
        <taxon>Pseudomonadota</taxon>
        <taxon>Alphaproteobacteria</taxon>
        <taxon>Rhodobacterales</taxon>
        <taxon>Roseobacteraceae</taxon>
        <taxon>Alloyangia</taxon>
    </lineage>
</organism>
<dbReference type="InterPro" id="IPR016181">
    <property type="entry name" value="Acyl_CoA_acyltransferase"/>
</dbReference>
<protein>
    <submittedName>
        <fullName evidence="2">L-amino acid N-acyltransferase YncA</fullName>
    </submittedName>
</protein>
<dbReference type="Proteomes" id="UP000199392">
    <property type="component" value="Unassembled WGS sequence"/>
</dbReference>
<dbReference type="AlphaFoldDB" id="A0A1I6U3J0"/>
<keyword evidence="2" id="KW-0808">Transferase</keyword>
<name>A0A1I6U3J0_9RHOB</name>
<proteinExistence type="predicted"/>
<dbReference type="PROSITE" id="PS51186">
    <property type="entry name" value="GNAT"/>
    <property type="match status" value="1"/>
</dbReference>
<reference evidence="3" key="1">
    <citation type="submission" date="2016-10" db="EMBL/GenBank/DDBJ databases">
        <authorList>
            <person name="Varghese N."/>
            <person name="Submissions S."/>
        </authorList>
    </citation>
    <scope>NUCLEOTIDE SEQUENCE [LARGE SCALE GENOMIC DNA]</scope>
    <source>
        <strain evidence="3">DSM 26894</strain>
    </source>
</reference>
<evidence type="ECO:0000313" key="3">
    <source>
        <dbReference type="Proteomes" id="UP000199392"/>
    </source>
</evidence>
<dbReference type="SUPFAM" id="SSF55729">
    <property type="entry name" value="Acyl-CoA N-acyltransferases (Nat)"/>
    <property type="match status" value="1"/>
</dbReference>